<organism evidence="3 4">
    <name type="scientific">Halobellus ruber</name>
    <dbReference type="NCBI Taxonomy" id="2761102"/>
    <lineage>
        <taxon>Archaea</taxon>
        <taxon>Methanobacteriati</taxon>
        <taxon>Methanobacteriota</taxon>
        <taxon>Stenosarchaea group</taxon>
        <taxon>Halobacteria</taxon>
        <taxon>Halobacteriales</taxon>
        <taxon>Haloferacaceae</taxon>
        <taxon>Halobellus</taxon>
    </lineage>
</organism>
<dbReference type="CDD" id="cd00293">
    <property type="entry name" value="USP-like"/>
    <property type="match status" value="1"/>
</dbReference>
<evidence type="ECO:0000259" key="2">
    <source>
        <dbReference type="Pfam" id="PF00582"/>
    </source>
</evidence>
<protein>
    <submittedName>
        <fullName evidence="3">Universal stress protein</fullName>
    </submittedName>
</protein>
<dbReference type="InterPro" id="IPR006016">
    <property type="entry name" value="UspA"/>
</dbReference>
<sequence length="159" mass="17198">MSMNTVLLAIGSQDEHRLPELVDTATSIVDSDGRIVLLHVFDRDQYDTIEAQLHLGEDSEVTPDDISKRSRLVGEVTERLDEAGVDYVVRGALGDVSDAILRRSRSENADLVVVGGRNRSATGKALFGSTAQKVLLESEVPVTFVKAQSKKPQRAAAPA</sequence>
<dbReference type="Pfam" id="PF00582">
    <property type="entry name" value="Usp"/>
    <property type="match status" value="1"/>
</dbReference>
<feature type="domain" description="UspA" evidence="2">
    <location>
        <begin position="4"/>
        <end position="146"/>
    </location>
</feature>
<dbReference type="PRINTS" id="PR01438">
    <property type="entry name" value="UNVRSLSTRESS"/>
</dbReference>
<dbReference type="InterPro" id="IPR014729">
    <property type="entry name" value="Rossmann-like_a/b/a_fold"/>
</dbReference>
<keyword evidence="4" id="KW-1185">Reference proteome</keyword>
<dbReference type="EMBL" id="JACKXD010000004">
    <property type="protein sequence ID" value="MBB6646973.1"/>
    <property type="molecule type" value="Genomic_DNA"/>
</dbReference>
<comment type="similarity">
    <text evidence="1">Belongs to the universal stress protein A family.</text>
</comment>
<dbReference type="RefSeq" id="WP_185193350.1">
    <property type="nucleotide sequence ID" value="NZ_JACKXD010000004.1"/>
</dbReference>
<reference evidence="3 4" key="1">
    <citation type="submission" date="2020-08" db="EMBL/GenBank/DDBJ databases">
        <authorList>
            <person name="Seo M.-J."/>
        </authorList>
    </citation>
    <scope>NUCLEOTIDE SEQUENCE [LARGE SCALE GENOMIC DNA]</scope>
    <source>
        <strain evidence="3 4">MBLA0160</strain>
    </source>
</reference>
<proteinExistence type="inferred from homology"/>
<dbReference type="Proteomes" id="UP000546257">
    <property type="component" value="Unassembled WGS sequence"/>
</dbReference>
<comment type="caution">
    <text evidence="3">The sequence shown here is derived from an EMBL/GenBank/DDBJ whole genome shotgun (WGS) entry which is preliminary data.</text>
</comment>
<name>A0A7J9SKR7_9EURY</name>
<dbReference type="AlphaFoldDB" id="A0A7J9SKR7"/>
<accession>A0A7J9SKR7</accession>
<evidence type="ECO:0000313" key="4">
    <source>
        <dbReference type="Proteomes" id="UP000546257"/>
    </source>
</evidence>
<dbReference type="PANTHER" id="PTHR46268">
    <property type="entry name" value="STRESS RESPONSE PROTEIN NHAX"/>
    <property type="match status" value="1"/>
</dbReference>
<dbReference type="SUPFAM" id="SSF52402">
    <property type="entry name" value="Adenine nucleotide alpha hydrolases-like"/>
    <property type="match status" value="1"/>
</dbReference>
<gene>
    <name evidence="3" type="ORF">H5V44_11870</name>
</gene>
<dbReference type="Gene3D" id="3.40.50.620">
    <property type="entry name" value="HUPs"/>
    <property type="match status" value="1"/>
</dbReference>
<dbReference type="PANTHER" id="PTHR46268:SF6">
    <property type="entry name" value="UNIVERSAL STRESS PROTEIN UP12"/>
    <property type="match status" value="1"/>
</dbReference>
<dbReference type="InterPro" id="IPR006015">
    <property type="entry name" value="Universal_stress_UspA"/>
</dbReference>
<evidence type="ECO:0000313" key="3">
    <source>
        <dbReference type="EMBL" id="MBB6646973.1"/>
    </source>
</evidence>
<evidence type="ECO:0000256" key="1">
    <source>
        <dbReference type="ARBA" id="ARBA00008791"/>
    </source>
</evidence>